<dbReference type="EC" id="2.3.1.39" evidence="1"/>
<dbReference type="GO" id="GO:0006633">
    <property type="term" value="P:fatty acid biosynthetic process"/>
    <property type="evidence" value="ECO:0007669"/>
    <property type="project" value="TreeGrafter"/>
</dbReference>
<name>A0A6J6GC35_9ZZZZ</name>
<sequence>MLAILAPGQGSQTPGFLTPWLEDSDSAAQIAHWSSLINLDLARLGTTADADEIRDTANAQPLLVAGALLGTARLFASDTSAISYVAGHSVGELAAAAIAGVISNDDAITLVRTRGIEMAKAASVAQTGMSAVLGGERDVVVAALSALGLTAANENGAGQIVAAGDIAALAQLAENPPAGARVRPLAVAGAFHTAVMQPAVSVLAAKVRAITPKDPALAILSNKDGTVVDSGEEILARIVGQVAGPVRWDLCMESLAALGVTGVIEMPPAGTLVGLVKRATPDIETFALKSPDDLAAAREFVAKHGGN</sequence>
<dbReference type="Gene3D" id="3.30.70.250">
    <property type="entry name" value="Malonyl-CoA ACP transacylase, ACP-binding"/>
    <property type="match status" value="1"/>
</dbReference>
<keyword evidence="3" id="KW-0012">Acyltransferase</keyword>
<evidence type="ECO:0000256" key="1">
    <source>
        <dbReference type="ARBA" id="ARBA00013258"/>
    </source>
</evidence>
<dbReference type="InterPro" id="IPR050858">
    <property type="entry name" value="Mal-CoA-ACP_Trans/PKS_FabD"/>
</dbReference>
<evidence type="ECO:0000256" key="2">
    <source>
        <dbReference type="ARBA" id="ARBA00022679"/>
    </source>
</evidence>
<accession>A0A6J6GC35</accession>
<dbReference type="EMBL" id="CAEZUD010000067">
    <property type="protein sequence ID" value="CAB4597399.1"/>
    <property type="molecule type" value="Genomic_DNA"/>
</dbReference>
<dbReference type="GO" id="GO:0005829">
    <property type="term" value="C:cytosol"/>
    <property type="evidence" value="ECO:0007669"/>
    <property type="project" value="TreeGrafter"/>
</dbReference>
<evidence type="ECO:0000256" key="3">
    <source>
        <dbReference type="ARBA" id="ARBA00023315"/>
    </source>
</evidence>
<comment type="catalytic activity">
    <reaction evidence="4">
        <text>holo-[ACP] + malonyl-CoA = malonyl-[ACP] + CoA</text>
        <dbReference type="Rhea" id="RHEA:41792"/>
        <dbReference type="Rhea" id="RHEA-COMP:9623"/>
        <dbReference type="Rhea" id="RHEA-COMP:9685"/>
        <dbReference type="ChEBI" id="CHEBI:57287"/>
        <dbReference type="ChEBI" id="CHEBI:57384"/>
        <dbReference type="ChEBI" id="CHEBI:64479"/>
        <dbReference type="ChEBI" id="CHEBI:78449"/>
        <dbReference type="EC" id="2.3.1.39"/>
    </reaction>
</comment>
<dbReference type="PANTHER" id="PTHR42681">
    <property type="entry name" value="MALONYL-COA-ACYL CARRIER PROTEIN TRANSACYLASE, MITOCHONDRIAL"/>
    <property type="match status" value="1"/>
</dbReference>
<dbReference type="Pfam" id="PF00698">
    <property type="entry name" value="Acyl_transf_1"/>
    <property type="match status" value="1"/>
</dbReference>
<dbReference type="AlphaFoldDB" id="A0A6J6GC35"/>
<feature type="domain" description="Malonyl-CoA:ACP transacylase (MAT)" evidence="5">
    <location>
        <begin position="5"/>
        <end position="299"/>
    </location>
</feature>
<reference evidence="6" key="1">
    <citation type="submission" date="2020-05" db="EMBL/GenBank/DDBJ databases">
        <authorList>
            <person name="Chiriac C."/>
            <person name="Salcher M."/>
            <person name="Ghai R."/>
            <person name="Kavagutti S V."/>
        </authorList>
    </citation>
    <scope>NUCLEOTIDE SEQUENCE</scope>
</reference>
<dbReference type="SMART" id="SM00827">
    <property type="entry name" value="PKS_AT"/>
    <property type="match status" value="1"/>
</dbReference>
<protein>
    <recommendedName>
        <fullName evidence="1">[acyl-carrier-protein] S-malonyltransferase</fullName>
        <ecNumber evidence="1">2.3.1.39</ecNumber>
    </recommendedName>
</protein>
<dbReference type="SUPFAM" id="SSF52151">
    <property type="entry name" value="FabD/lysophospholipase-like"/>
    <property type="match status" value="1"/>
</dbReference>
<dbReference type="InterPro" id="IPR014043">
    <property type="entry name" value="Acyl_transferase_dom"/>
</dbReference>
<dbReference type="InterPro" id="IPR016036">
    <property type="entry name" value="Malonyl_transacylase_ACP-bd"/>
</dbReference>
<evidence type="ECO:0000313" key="6">
    <source>
        <dbReference type="EMBL" id="CAB4597399.1"/>
    </source>
</evidence>
<gene>
    <name evidence="6" type="ORF">UFOPK1778_01048</name>
</gene>
<dbReference type="GO" id="GO:0004314">
    <property type="term" value="F:[acyl-carrier-protein] S-malonyltransferase activity"/>
    <property type="evidence" value="ECO:0007669"/>
    <property type="project" value="UniProtKB-EC"/>
</dbReference>
<evidence type="ECO:0000259" key="5">
    <source>
        <dbReference type="SMART" id="SM00827"/>
    </source>
</evidence>
<dbReference type="Gene3D" id="3.40.366.10">
    <property type="entry name" value="Malonyl-Coenzyme A Acyl Carrier Protein, domain 2"/>
    <property type="match status" value="1"/>
</dbReference>
<dbReference type="InterPro" id="IPR016035">
    <property type="entry name" value="Acyl_Trfase/lysoPLipase"/>
</dbReference>
<organism evidence="6">
    <name type="scientific">freshwater metagenome</name>
    <dbReference type="NCBI Taxonomy" id="449393"/>
    <lineage>
        <taxon>unclassified sequences</taxon>
        <taxon>metagenomes</taxon>
        <taxon>ecological metagenomes</taxon>
    </lineage>
</organism>
<dbReference type="SUPFAM" id="SSF55048">
    <property type="entry name" value="Probable ACP-binding domain of malonyl-CoA ACP transacylase"/>
    <property type="match status" value="1"/>
</dbReference>
<dbReference type="PANTHER" id="PTHR42681:SF1">
    <property type="entry name" value="MALONYL-COA-ACYL CARRIER PROTEIN TRANSACYLASE, MITOCHONDRIAL"/>
    <property type="match status" value="1"/>
</dbReference>
<dbReference type="InterPro" id="IPR001227">
    <property type="entry name" value="Ac_transferase_dom_sf"/>
</dbReference>
<proteinExistence type="predicted"/>
<evidence type="ECO:0000256" key="4">
    <source>
        <dbReference type="ARBA" id="ARBA00048462"/>
    </source>
</evidence>
<keyword evidence="2" id="KW-0808">Transferase</keyword>